<comment type="similarity">
    <text evidence="1">Belongs to the ComF/GntX family.</text>
</comment>
<dbReference type="PANTHER" id="PTHR47505">
    <property type="entry name" value="DNA UTILIZATION PROTEIN YHGH"/>
    <property type="match status" value="1"/>
</dbReference>
<dbReference type="Proteomes" id="UP000241222">
    <property type="component" value="Unassembled WGS sequence"/>
</dbReference>
<dbReference type="PANTHER" id="PTHR47505:SF1">
    <property type="entry name" value="DNA UTILIZATION PROTEIN YHGH"/>
    <property type="match status" value="1"/>
</dbReference>
<sequence length="229" mass="26420">MVSLITQFTNFLRRDHRCQLCQLPVTGPHPIWCQHCLARFPCPPYCRHCGHTLLQDADQCGHCLNAPRPWQRFYRVGEYQFPLRQVIHQFKFQRQFWLASPLGELLAQQIDDPAPLLLPIPLHPIRRLQRGFNQSSLIAQVIAQRTGSRLATRRLRRQRYTAPQHRLSKTQRQHNLERAFTLTAKALPRHVALVDDVVTTGSTVAGAATLLHQHGVERVDIYCLCYTPA</sequence>
<organism evidence="3 4">
    <name type="scientific">Photobacterium lutimaris</name>
    <dbReference type="NCBI Taxonomy" id="388278"/>
    <lineage>
        <taxon>Bacteria</taxon>
        <taxon>Pseudomonadati</taxon>
        <taxon>Pseudomonadota</taxon>
        <taxon>Gammaproteobacteria</taxon>
        <taxon>Vibrionales</taxon>
        <taxon>Vibrionaceae</taxon>
        <taxon>Photobacterium</taxon>
    </lineage>
</organism>
<dbReference type="InterPro" id="IPR029057">
    <property type="entry name" value="PRTase-like"/>
</dbReference>
<dbReference type="Pfam" id="PF00156">
    <property type="entry name" value="Pribosyltran"/>
    <property type="match status" value="1"/>
</dbReference>
<comment type="caution">
    <text evidence="3">The sequence shown here is derived from an EMBL/GenBank/DDBJ whole genome shotgun (WGS) entry which is preliminary data.</text>
</comment>
<dbReference type="RefSeq" id="WP_107349740.1">
    <property type="nucleotide sequence ID" value="NZ_PYMH01000007.1"/>
</dbReference>
<dbReference type="SUPFAM" id="SSF53271">
    <property type="entry name" value="PRTase-like"/>
    <property type="match status" value="1"/>
</dbReference>
<accession>A0A2T3IWS9</accession>
<dbReference type="AlphaFoldDB" id="A0A2T3IWS9"/>
<evidence type="ECO:0000313" key="4">
    <source>
        <dbReference type="Proteomes" id="UP000241222"/>
    </source>
</evidence>
<dbReference type="InterPro" id="IPR051910">
    <property type="entry name" value="ComF/GntX_DNA_util-trans"/>
</dbReference>
<keyword evidence="4" id="KW-1185">Reference proteome</keyword>
<evidence type="ECO:0000313" key="3">
    <source>
        <dbReference type="EMBL" id="PSU32947.1"/>
    </source>
</evidence>
<dbReference type="CDD" id="cd06223">
    <property type="entry name" value="PRTases_typeI"/>
    <property type="match status" value="1"/>
</dbReference>
<evidence type="ECO:0000259" key="2">
    <source>
        <dbReference type="Pfam" id="PF00156"/>
    </source>
</evidence>
<protein>
    <submittedName>
        <fullName evidence="3">Amidophosphoribosyltransferase</fullName>
    </submittedName>
</protein>
<dbReference type="EMBL" id="PYMH01000007">
    <property type="protein sequence ID" value="PSU32947.1"/>
    <property type="molecule type" value="Genomic_DNA"/>
</dbReference>
<keyword evidence="3" id="KW-0808">Transferase</keyword>
<dbReference type="InterPro" id="IPR000836">
    <property type="entry name" value="PRTase_dom"/>
</dbReference>
<name>A0A2T3IWS9_9GAMM</name>
<feature type="domain" description="Phosphoribosyltransferase" evidence="2">
    <location>
        <begin position="176"/>
        <end position="228"/>
    </location>
</feature>
<dbReference type="Gene3D" id="3.40.50.2020">
    <property type="match status" value="1"/>
</dbReference>
<keyword evidence="3" id="KW-0328">Glycosyltransferase</keyword>
<reference evidence="3 4" key="1">
    <citation type="submission" date="2018-03" db="EMBL/GenBank/DDBJ databases">
        <title>Whole genome sequencing of Histamine producing bacteria.</title>
        <authorList>
            <person name="Butler K."/>
        </authorList>
    </citation>
    <scope>NUCLEOTIDE SEQUENCE [LARGE SCALE GENOMIC DNA]</scope>
    <source>
        <strain evidence="3 4">JCM 13586</strain>
    </source>
</reference>
<proteinExistence type="inferred from homology"/>
<dbReference type="GO" id="GO:0016757">
    <property type="term" value="F:glycosyltransferase activity"/>
    <property type="evidence" value="ECO:0007669"/>
    <property type="project" value="UniProtKB-KW"/>
</dbReference>
<evidence type="ECO:0000256" key="1">
    <source>
        <dbReference type="ARBA" id="ARBA00008007"/>
    </source>
</evidence>
<gene>
    <name evidence="3" type="ORF">C9I99_15185</name>
</gene>
<dbReference type="OrthoDB" id="9793412at2"/>